<evidence type="ECO:0000256" key="3">
    <source>
        <dbReference type="ARBA" id="ARBA00023125"/>
    </source>
</evidence>
<dbReference type="AlphaFoldDB" id="A0AAN7PA52"/>
<evidence type="ECO:0000256" key="8">
    <source>
        <dbReference type="RuleBase" id="RU000682"/>
    </source>
</evidence>
<feature type="DNA-binding region" description="Homeobox" evidence="7">
    <location>
        <begin position="227"/>
        <end position="286"/>
    </location>
</feature>
<dbReference type="GO" id="GO:0005634">
    <property type="term" value="C:nucleus"/>
    <property type="evidence" value="ECO:0007669"/>
    <property type="project" value="UniProtKB-SubCell"/>
</dbReference>
<dbReference type="GO" id="GO:0000981">
    <property type="term" value="F:DNA-binding transcription factor activity, RNA polymerase II-specific"/>
    <property type="evidence" value="ECO:0007669"/>
    <property type="project" value="InterPro"/>
</dbReference>
<dbReference type="InterPro" id="IPR017970">
    <property type="entry name" value="Homeobox_CS"/>
</dbReference>
<keyword evidence="2" id="KW-0217">Developmental protein</keyword>
<evidence type="ECO:0000256" key="5">
    <source>
        <dbReference type="ARBA" id="ARBA00023242"/>
    </source>
</evidence>
<keyword evidence="12" id="KW-1185">Reference proteome</keyword>
<accession>A0AAN7PA52</accession>
<dbReference type="InterPro" id="IPR000047">
    <property type="entry name" value="HTH_motif"/>
</dbReference>
<dbReference type="CDD" id="cd00086">
    <property type="entry name" value="homeodomain"/>
    <property type="match status" value="1"/>
</dbReference>
<dbReference type="PRINTS" id="PR00024">
    <property type="entry name" value="HOMEOBOX"/>
</dbReference>
<evidence type="ECO:0000256" key="4">
    <source>
        <dbReference type="ARBA" id="ARBA00023155"/>
    </source>
</evidence>
<sequence>MLKSLNNSSSFAMENLLAKMQQPNGKISPENLIININGKSDDNARSTDDNLRIMQENSKSPLSPCETNRGEGESDRLSPIDKTDYINFNNCLKNRICSHCGRLDCNFLQCRMHSEGIIKDNKPVLKFSVSAILGNDEPDRTIANDNLVHVTPPNLVGLGTYLNSHAPGIAKPVASRPHFNPHLLLAHCRPQPYLTVSAPVSGGQTTVFPLPGTFPWAHSGRGKPRRGMMRRAVFSDLQRKGLERRFQIQKYISKPDRKKLAEKLGLKDSQVKIWFQNRRMKWRNSKERELLAAGGSREQTLPNKNNPHPDLSDASDDKPKLDLSDVPDISPVNSPLERQMTSIDDKLNSTSNIRHCINSQNYLYDNMDYDSSNDSEEEINVT</sequence>
<evidence type="ECO:0000256" key="2">
    <source>
        <dbReference type="ARBA" id="ARBA00022473"/>
    </source>
</evidence>
<dbReference type="InterPro" id="IPR020479">
    <property type="entry name" value="HD_metazoa"/>
</dbReference>
<feature type="domain" description="Homeobox" evidence="10">
    <location>
        <begin position="225"/>
        <end position="285"/>
    </location>
</feature>
<dbReference type="PANTHER" id="PTHR24331">
    <property type="entry name" value="DBX"/>
    <property type="match status" value="1"/>
</dbReference>
<dbReference type="EMBL" id="JARPUR010000004">
    <property type="protein sequence ID" value="KAK4878076.1"/>
    <property type="molecule type" value="Genomic_DNA"/>
</dbReference>
<keyword evidence="4 7" id="KW-0371">Homeobox</keyword>
<name>A0AAN7PA52_9COLE</name>
<dbReference type="Proteomes" id="UP001353858">
    <property type="component" value="Unassembled WGS sequence"/>
</dbReference>
<evidence type="ECO:0000313" key="11">
    <source>
        <dbReference type="EMBL" id="KAK4878076.1"/>
    </source>
</evidence>
<comment type="similarity">
    <text evidence="6">Belongs to the H2.0 homeobox family.</text>
</comment>
<feature type="compositionally biased region" description="Basic and acidic residues" evidence="9">
    <location>
        <begin position="68"/>
        <end position="78"/>
    </location>
</feature>
<dbReference type="PANTHER" id="PTHR24331:SF0">
    <property type="entry name" value="DBX"/>
    <property type="match status" value="1"/>
</dbReference>
<dbReference type="InterPro" id="IPR009057">
    <property type="entry name" value="Homeodomain-like_sf"/>
</dbReference>
<dbReference type="Gene3D" id="1.10.10.60">
    <property type="entry name" value="Homeodomain-like"/>
    <property type="match status" value="1"/>
</dbReference>
<protein>
    <recommendedName>
        <fullName evidence="10">Homeobox domain-containing protein</fullName>
    </recommendedName>
</protein>
<dbReference type="PROSITE" id="PS00027">
    <property type="entry name" value="HOMEOBOX_1"/>
    <property type="match status" value="1"/>
</dbReference>
<dbReference type="InterPro" id="IPR051662">
    <property type="entry name" value="H2.0_Homeobox_NeuralPatt"/>
</dbReference>
<comment type="subcellular location">
    <subcellularLocation>
        <location evidence="1 7 8">Nucleus</location>
    </subcellularLocation>
</comment>
<dbReference type="FunFam" id="1.10.10.60:FF:000177">
    <property type="entry name" value="Homeobox protein DBX1"/>
    <property type="match status" value="1"/>
</dbReference>
<evidence type="ECO:0000256" key="9">
    <source>
        <dbReference type="SAM" id="MobiDB-lite"/>
    </source>
</evidence>
<dbReference type="InterPro" id="IPR001356">
    <property type="entry name" value="HD"/>
</dbReference>
<dbReference type="SUPFAM" id="SSF46689">
    <property type="entry name" value="Homeodomain-like"/>
    <property type="match status" value="1"/>
</dbReference>
<evidence type="ECO:0000256" key="1">
    <source>
        <dbReference type="ARBA" id="ARBA00004123"/>
    </source>
</evidence>
<dbReference type="Pfam" id="PF00046">
    <property type="entry name" value="Homeodomain"/>
    <property type="match status" value="1"/>
</dbReference>
<comment type="caution">
    <text evidence="11">The sequence shown here is derived from an EMBL/GenBank/DDBJ whole genome shotgun (WGS) entry which is preliminary data.</text>
</comment>
<proteinExistence type="inferred from homology"/>
<evidence type="ECO:0000256" key="7">
    <source>
        <dbReference type="PROSITE-ProRule" id="PRU00108"/>
    </source>
</evidence>
<feature type="region of interest" description="Disordered" evidence="9">
    <location>
        <begin position="54"/>
        <end position="78"/>
    </location>
</feature>
<organism evidence="11 12">
    <name type="scientific">Aquatica leii</name>
    <dbReference type="NCBI Taxonomy" id="1421715"/>
    <lineage>
        <taxon>Eukaryota</taxon>
        <taxon>Metazoa</taxon>
        <taxon>Ecdysozoa</taxon>
        <taxon>Arthropoda</taxon>
        <taxon>Hexapoda</taxon>
        <taxon>Insecta</taxon>
        <taxon>Pterygota</taxon>
        <taxon>Neoptera</taxon>
        <taxon>Endopterygota</taxon>
        <taxon>Coleoptera</taxon>
        <taxon>Polyphaga</taxon>
        <taxon>Elateriformia</taxon>
        <taxon>Elateroidea</taxon>
        <taxon>Lampyridae</taxon>
        <taxon>Luciolinae</taxon>
        <taxon>Aquatica</taxon>
    </lineage>
</organism>
<dbReference type="SMART" id="SM00389">
    <property type="entry name" value="HOX"/>
    <property type="match status" value="1"/>
</dbReference>
<dbReference type="GO" id="GO:0003677">
    <property type="term" value="F:DNA binding"/>
    <property type="evidence" value="ECO:0007669"/>
    <property type="project" value="UniProtKB-UniRule"/>
</dbReference>
<keyword evidence="3 7" id="KW-0238">DNA-binding</keyword>
<gene>
    <name evidence="11" type="ORF">RN001_010582</name>
</gene>
<feature type="compositionally biased region" description="Polar residues" evidence="9">
    <location>
        <begin position="297"/>
        <end position="306"/>
    </location>
</feature>
<dbReference type="PROSITE" id="PS50071">
    <property type="entry name" value="HOMEOBOX_2"/>
    <property type="match status" value="1"/>
</dbReference>
<evidence type="ECO:0000256" key="6">
    <source>
        <dbReference type="ARBA" id="ARBA00038504"/>
    </source>
</evidence>
<keyword evidence="5 7" id="KW-0539">Nucleus</keyword>
<reference evidence="12" key="1">
    <citation type="submission" date="2023-01" db="EMBL/GenBank/DDBJ databases">
        <title>Key to firefly adult light organ development and bioluminescence: homeobox transcription factors regulate luciferase expression and transportation to peroxisome.</title>
        <authorList>
            <person name="Fu X."/>
        </authorList>
    </citation>
    <scope>NUCLEOTIDE SEQUENCE [LARGE SCALE GENOMIC DNA]</scope>
</reference>
<dbReference type="PRINTS" id="PR00031">
    <property type="entry name" value="HTHREPRESSR"/>
</dbReference>
<evidence type="ECO:0000313" key="12">
    <source>
        <dbReference type="Proteomes" id="UP001353858"/>
    </source>
</evidence>
<feature type="region of interest" description="Disordered" evidence="9">
    <location>
        <begin position="293"/>
        <end position="339"/>
    </location>
</feature>
<evidence type="ECO:0000259" key="10">
    <source>
        <dbReference type="PROSITE" id="PS50071"/>
    </source>
</evidence>